<organism evidence="7 8">
    <name type="scientific">Paenibacillus aquistagni</name>
    <dbReference type="NCBI Taxonomy" id="1852522"/>
    <lineage>
        <taxon>Bacteria</taxon>
        <taxon>Bacillati</taxon>
        <taxon>Bacillota</taxon>
        <taxon>Bacilli</taxon>
        <taxon>Bacillales</taxon>
        <taxon>Paenibacillaceae</taxon>
        <taxon>Paenibacillus</taxon>
    </lineage>
</organism>
<dbReference type="InterPro" id="IPR016153">
    <property type="entry name" value="Heat_shock_Hsp33_N"/>
</dbReference>
<dbReference type="GO" id="GO:0005737">
    <property type="term" value="C:cytoplasm"/>
    <property type="evidence" value="ECO:0007669"/>
    <property type="project" value="UniProtKB-SubCell"/>
</dbReference>
<keyword evidence="1 6" id="KW-0963">Cytoplasm</keyword>
<comment type="PTM">
    <text evidence="6">Under oxidizing conditions two disulfide bonds are formed involving the reactive cysteines. Under reducing conditions zinc is bound to the reactive cysteines and the protein is inactive.</text>
</comment>
<comment type="similarity">
    <text evidence="6">Belongs to the HSP33 family.</text>
</comment>
<keyword evidence="8" id="KW-1185">Reference proteome</keyword>
<keyword evidence="5 6" id="KW-0676">Redox-active center</keyword>
<feature type="disulfide bond" description="Redox-active" evidence="6">
    <location>
        <begin position="283"/>
        <end position="286"/>
    </location>
</feature>
<protein>
    <recommendedName>
        <fullName evidence="6">33 kDa chaperonin</fullName>
    </recommendedName>
    <alternativeName>
        <fullName evidence="6">Heat shock protein 33 homolog</fullName>
        <shortName evidence="6">HSP33</shortName>
    </alternativeName>
</protein>
<accession>A0A1X7LYY9</accession>
<dbReference type="Proteomes" id="UP000193834">
    <property type="component" value="Unassembled WGS sequence"/>
</dbReference>
<dbReference type="GO" id="GO:0042026">
    <property type="term" value="P:protein refolding"/>
    <property type="evidence" value="ECO:0007669"/>
    <property type="project" value="TreeGrafter"/>
</dbReference>
<dbReference type="GO" id="GO:0051082">
    <property type="term" value="F:unfolded protein binding"/>
    <property type="evidence" value="ECO:0007669"/>
    <property type="project" value="UniProtKB-UniRule"/>
</dbReference>
<feature type="disulfide bond" description="Redox-active" evidence="6">
    <location>
        <begin position="250"/>
        <end position="252"/>
    </location>
</feature>
<keyword evidence="2 6" id="KW-0862">Zinc</keyword>
<dbReference type="CDD" id="cd00498">
    <property type="entry name" value="Hsp33"/>
    <property type="match status" value="1"/>
</dbReference>
<dbReference type="GO" id="GO:0044183">
    <property type="term" value="F:protein folding chaperone"/>
    <property type="evidence" value="ECO:0007669"/>
    <property type="project" value="TreeGrafter"/>
</dbReference>
<reference evidence="7 8" key="1">
    <citation type="submission" date="2017-04" db="EMBL/GenBank/DDBJ databases">
        <authorList>
            <person name="Afonso C.L."/>
            <person name="Miller P.J."/>
            <person name="Scott M.A."/>
            <person name="Spackman E."/>
            <person name="Goraichik I."/>
            <person name="Dimitrov K.M."/>
            <person name="Suarez D.L."/>
            <person name="Swayne D.E."/>
        </authorList>
    </citation>
    <scope>NUCLEOTIDE SEQUENCE [LARGE SCALE GENOMIC DNA]</scope>
    <source>
        <strain evidence="7 8">11</strain>
    </source>
</reference>
<evidence type="ECO:0000256" key="6">
    <source>
        <dbReference type="HAMAP-Rule" id="MF_00117"/>
    </source>
</evidence>
<sequence>MATDNKEHQSTEREPRADMLVRGTAMGGQVRVFAVRTTHLVDELQKRHQSYPTATAALGRTVTAAAMMGAMLKGEEKLTVQVKGDGPIGQIIADANAHGEVRGCVTHPQVHLASNNEGKLDVAGAVGREGFIHVTKDLGMKEPYHGSSPIISGELGEDFTYYFALSEQTPSAVGLGVLVDVDSSVIHAGGFIIQLLPGLTDDQITKIEQSLSNLPPITALLDQGLELEELLDWIVEDVQVMEHLPIVFRCQCSKERVEQTLISLGEGELQAMIEEDGKAEVVCHFCNETYAFDREQLQSLIDQMNDK</sequence>
<dbReference type="Pfam" id="PF01430">
    <property type="entry name" value="HSP33"/>
    <property type="match status" value="1"/>
</dbReference>
<gene>
    <name evidence="6" type="primary">hslO</name>
    <name evidence="7" type="ORF">SAMN06295960_4848</name>
</gene>
<evidence type="ECO:0000256" key="2">
    <source>
        <dbReference type="ARBA" id="ARBA00022833"/>
    </source>
</evidence>
<evidence type="ECO:0000313" key="8">
    <source>
        <dbReference type="Proteomes" id="UP000193834"/>
    </source>
</evidence>
<dbReference type="PIRSF" id="PIRSF005261">
    <property type="entry name" value="Heat_shock_Hsp33"/>
    <property type="match status" value="1"/>
</dbReference>
<evidence type="ECO:0000256" key="1">
    <source>
        <dbReference type="ARBA" id="ARBA00022490"/>
    </source>
</evidence>
<proteinExistence type="inferred from homology"/>
<comment type="function">
    <text evidence="6">Redox regulated molecular chaperone. Protects both thermally unfolding and oxidatively damaged proteins from irreversible aggregation. Plays an important role in the bacterial defense system toward oxidative stress.</text>
</comment>
<dbReference type="OrthoDB" id="9776534at2"/>
<dbReference type="InterPro" id="IPR016154">
    <property type="entry name" value="Heat_shock_Hsp33_C"/>
</dbReference>
<keyword evidence="4 6" id="KW-0143">Chaperone</keyword>
<evidence type="ECO:0000256" key="5">
    <source>
        <dbReference type="ARBA" id="ARBA00023284"/>
    </source>
</evidence>
<dbReference type="Gene3D" id="3.90.1280.10">
    <property type="entry name" value="HSP33 redox switch-like"/>
    <property type="match status" value="1"/>
</dbReference>
<dbReference type="EMBL" id="FXAZ01000011">
    <property type="protein sequence ID" value="SMG59041.1"/>
    <property type="molecule type" value="Genomic_DNA"/>
</dbReference>
<comment type="subcellular location">
    <subcellularLocation>
        <location evidence="6">Cytoplasm</location>
    </subcellularLocation>
</comment>
<dbReference type="InterPro" id="IPR000397">
    <property type="entry name" value="Heat_shock_Hsp33"/>
</dbReference>
<dbReference type="HAMAP" id="MF_00117">
    <property type="entry name" value="HslO"/>
    <property type="match status" value="1"/>
</dbReference>
<dbReference type="AlphaFoldDB" id="A0A1X7LYY9"/>
<name>A0A1X7LYY9_9BACL</name>
<dbReference type="SUPFAM" id="SSF64397">
    <property type="entry name" value="Hsp33 domain"/>
    <property type="match status" value="1"/>
</dbReference>
<dbReference type="SUPFAM" id="SSF118352">
    <property type="entry name" value="HSP33 redox switch-like"/>
    <property type="match status" value="1"/>
</dbReference>
<dbReference type="RefSeq" id="WP_085498881.1">
    <property type="nucleotide sequence ID" value="NZ_FXAZ01000011.1"/>
</dbReference>
<evidence type="ECO:0000256" key="4">
    <source>
        <dbReference type="ARBA" id="ARBA00023186"/>
    </source>
</evidence>
<dbReference type="STRING" id="1852522.SAMN06295960_4848"/>
<evidence type="ECO:0000256" key="3">
    <source>
        <dbReference type="ARBA" id="ARBA00023157"/>
    </source>
</evidence>
<dbReference type="NCBIfam" id="NF001033">
    <property type="entry name" value="PRK00114.1"/>
    <property type="match status" value="1"/>
</dbReference>
<dbReference type="Gene3D" id="3.55.30.10">
    <property type="entry name" value="Hsp33 domain"/>
    <property type="match status" value="1"/>
</dbReference>
<dbReference type="PANTHER" id="PTHR30111:SF1">
    <property type="entry name" value="33 KDA CHAPERONIN"/>
    <property type="match status" value="1"/>
</dbReference>
<dbReference type="PANTHER" id="PTHR30111">
    <property type="entry name" value="33 KDA CHAPERONIN"/>
    <property type="match status" value="1"/>
</dbReference>
<evidence type="ECO:0000313" key="7">
    <source>
        <dbReference type="EMBL" id="SMG59041.1"/>
    </source>
</evidence>
<keyword evidence="3 6" id="KW-1015">Disulfide bond</keyword>